<evidence type="ECO:0008006" key="4">
    <source>
        <dbReference type="Google" id="ProtNLM"/>
    </source>
</evidence>
<feature type="transmembrane region" description="Helical" evidence="1">
    <location>
        <begin position="9"/>
        <end position="29"/>
    </location>
</feature>
<evidence type="ECO:0000313" key="3">
    <source>
        <dbReference type="Proteomes" id="UP001255416"/>
    </source>
</evidence>
<dbReference type="RefSeq" id="WP_316776640.1">
    <property type="nucleotide sequence ID" value="NZ_JASMWN010000009.1"/>
</dbReference>
<name>A0ABU3VEN3_9RHOB</name>
<keyword evidence="1" id="KW-1133">Transmembrane helix</keyword>
<comment type="caution">
    <text evidence="2">The sequence shown here is derived from an EMBL/GenBank/DDBJ whole genome shotgun (WGS) entry which is preliminary data.</text>
</comment>
<evidence type="ECO:0000256" key="1">
    <source>
        <dbReference type="SAM" id="Phobius"/>
    </source>
</evidence>
<reference evidence="3" key="1">
    <citation type="submission" date="2023-05" db="EMBL/GenBank/DDBJ databases">
        <title>Sedimentitalea sp. nov. JM2-8.</title>
        <authorList>
            <person name="Huang J."/>
        </authorList>
    </citation>
    <scope>NUCLEOTIDE SEQUENCE [LARGE SCALE GENOMIC DNA]</scope>
    <source>
        <strain evidence="3">KHS03</strain>
    </source>
</reference>
<evidence type="ECO:0000313" key="2">
    <source>
        <dbReference type="EMBL" id="MDU9004641.1"/>
    </source>
</evidence>
<feature type="transmembrane region" description="Helical" evidence="1">
    <location>
        <begin position="49"/>
        <end position="66"/>
    </location>
</feature>
<organism evidence="2 3">
    <name type="scientific">Sedimentitalea todarodis</name>
    <dbReference type="NCBI Taxonomy" id="1631240"/>
    <lineage>
        <taxon>Bacteria</taxon>
        <taxon>Pseudomonadati</taxon>
        <taxon>Pseudomonadota</taxon>
        <taxon>Alphaproteobacteria</taxon>
        <taxon>Rhodobacterales</taxon>
        <taxon>Paracoccaceae</taxon>
        <taxon>Sedimentitalea</taxon>
    </lineage>
</organism>
<dbReference type="EMBL" id="JASMWN010000009">
    <property type="protein sequence ID" value="MDU9004641.1"/>
    <property type="molecule type" value="Genomic_DNA"/>
</dbReference>
<dbReference type="Proteomes" id="UP001255416">
    <property type="component" value="Unassembled WGS sequence"/>
</dbReference>
<keyword evidence="1" id="KW-0472">Membrane</keyword>
<keyword evidence="1" id="KW-0812">Transmembrane</keyword>
<accession>A0ABU3VEN3</accession>
<sequence length="159" mass="16525">MSDNVAKYVYWIATGLVALVYLGAAAFYISSHDMVAGMYREVLGYPTYIIWPLAILKIVGAVVILWRPSAVLADLGLCGNVLASGARLRGPCGRRRSGLVAGSGDLGTPDRLVADRQSRACGQVGLCTGSSGSANLICCGVATGVPIASDLGLKGRQHD</sequence>
<keyword evidence="3" id="KW-1185">Reference proteome</keyword>
<proteinExistence type="predicted"/>
<protein>
    <recommendedName>
        <fullName evidence="4">DoxX-like family protein</fullName>
    </recommendedName>
</protein>
<gene>
    <name evidence="2" type="ORF">QO231_12375</name>
</gene>